<dbReference type="PANTHER" id="PTHR44051:SF8">
    <property type="entry name" value="GLUTATHIONE S-TRANSFERASE GSTA"/>
    <property type="match status" value="1"/>
</dbReference>
<evidence type="ECO:0000313" key="3">
    <source>
        <dbReference type="EMBL" id="BAY83749.1"/>
    </source>
</evidence>
<dbReference type="SFLD" id="SFLDS00019">
    <property type="entry name" value="Glutathione_Transferase_(cytos"/>
    <property type="match status" value="1"/>
</dbReference>
<dbReference type="InterPro" id="IPR036249">
    <property type="entry name" value="Thioredoxin-like_sf"/>
</dbReference>
<keyword evidence="3" id="KW-0808">Transferase</keyword>
<dbReference type="Gene3D" id="1.20.1050.10">
    <property type="match status" value="1"/>
</dbReference>
<keyword evidence="4" id="KW-1185">Reference proteome</keyword>
<protein>
    <submittedName>
        <fullName evidence="3">Glutathione S-transferase-like protein</fullName>
    </submittedName>
</protein>
<dbReference type="CDD" id="cd00570">
    <property type="entry name" value="GST_N_family"/>
    <property type="match status" value="1"/>
</dbReference>
<dbReference type="OrthoDB" id="465590at2"/>
<evidence type="ECO:0000259" key="2">
    <source>
        <dbReference type="PROSITE" id="PS50405"/>
    </source>
</evidence>
<dbReference type="PANTHER" id="PTHR44051">
    <property type="entry name" value="GLUTATHIONE S-TRANSFERASE-RELATED"/>
    <property type="match status" value="1"/>
</dbReference>
<feature type="domain" description="GST C-terminal" evidence="2">
    <location>
        <begin position="85"/>
        <end position="216"/>
    </location>
</feature>
<dbReference type="GO" id="GO:0016740">
    <property type="term" value="F:transferase activity"/>
    <property type="evidence" value="ECO:0007669"/>
    <property type="project" value="UniProtKB-KW"/>
</dbReference>
<dbReference type="SUPFAM" id="SSF47616">
    <property type="entry name" value="GST C-terminal domain-like"/>
    <property type="match status" value="1"/>
</dbReference>
<dbReference type="InterPro" id="IPR004045">
    <property type="entry name" value="Glutathione_S-Trfase_N"/>
</dbReference>
<dbReference type="SUPFAM" id="SSF52833">
    <property type="entry name" value="Thioredoxin-like"/>
    <property type="match status" value="1"/>
</dbReference>
<reference evidence="3 4" key="1">
    <citation type="submission" date="2017-06" db="EMBL/GenBank/DDBJ databases">
        <title>Genome sequencing of cyanobaciteial culture collection at National Institute for Environmental Studies (NIES).</title>
        <authorList>
            <person name="Hirose Y."/>
            <person name="Shimura Y."/>
            <person name="Fujisawa T."/>
            <person name="Nakamura Y."/>
            <person name="Kawachi M."/>
        </authorList>
    </citation>
    <scope>NUCLEOTIDE SEQUENCE [LARGE SCALE GENOMIC DNA]</scope>
    <source>
        <strain evidence="3 4">NIES-267</strain>
    </source>
</reference>
<dbReference type="InterPro" id="IPR004046">
    <property type="entry name" value="GST_C"/>
</dbReference>
<dbReference type="PROSITE" id="PS50405">
    <property type="entry name" value="GST_CTER"/>
    <property type="match status" value="1"/>
</dbReference>
<dbReference type="SFLD" id="SFLDG00358">
    <property type="entry name" value="Main_(cytGST)"/>
    <property type="match status" value="1"/>
</dbReference>
<dbReference type="Pfam" id="PF13417">
    <property type="entry name" value="GST_N_3"/>
    <property type="match status" value="1"/>
</dbReference>
<organism evidence="3 4">
    <name type="scientific">Calothrix parasitica NIES-267</name>
    <dbReference type="NCBI Taxonomy" id="1973488"/>
    <lineage>
        <taxon>Bacteria</taxon>
        <taxon>Bacillati</taxon>
        <taxon>Cyanobacteriota</taxon>
        <taxon>Cyanophyceae</taxon>
        <taxon>Nostocales</taxon>
        <taxon>Calotrichaceae</taxon>
        <taxon>Calothrix</taxon>
    </lineage>
</organism>
<dbReference type="Gene3D" id="3.40.30.10">
    <property type="entry name" value="Glutaredoxin"/>
    <property type="match status" value="1"/>
</dbReference>
<sequence>MLKFYYNPRSPMARRVWRGLLEKDIPFEGIVMNLNGDQFQPDYLQIHPFHHVPAIVDDGFRMIESIAILEYLEIKYPSPALLPKDTQALATVRMVQMVSTNELVPKVLPLILEEQDSPKFIQAKEHVEKVLGFFAENLKDNYYFGGENLSLADIIVGTDISFLPHLGIDFSKYPNLNNWFERLMQRESWKTTEMSPEEYQQFKRVLIRMIQQKVKP</sequence>
<accession>A0A1Z4LR84</accession>
<evidence type="ECO:0000313" key="4">
    <source>
        <dbReference type="Proteomes" id="UP000218418"/>
    </source>
</evidence>
<dbReference type="Proteomes" id="UP000218418">
    <property type="component" value="Chromosome"/>
</dbReference>
<dbReference type="Pfam" id="PF00043">
    <property type="entry name" value="GST_C"/>
    <property type="match status" value="1"/>
</dbReference>
<gene>
    <name evidence="3" type="ORF">NIES267_32400</name>
</gene>
<name>A0A1Z4LR84_9CYAN</name>
<dbReference type="InterPro" id="IPR036282">
    <property type="entry name" value="Glutathione-S-Trfase_C_sf"/>
</dbReference>
<dbReference type="InterPro" id="IPR010987">
    <property type="entry name" value="Glutathione-S-Trfase_C-like"/>
</dbReference>
<dbReference type="InterPro" id="IPR040079">
    <property type="entry name" value="Glutathione_S-Trfase"/>
</dbReference>
<evidence type="ECO:0000259" key="1">
    <source>
        <dbReference type="PROSITE" id="PS50404"/>
    </source>
</evidence>
<feature type="domain" description="GST N-terminal" evidence="1">
    <location>
        <begin position="1"/>
        <end position="80"/>
    </location>
</feature>
<dbReference type="AlphaFoldDB" id="A0A1Z4LR84"/>
<dbReference type="PROSITE" id="PS50404">
    <property type="entry name" value="GST_NTER"/>
    <property type="match status" value="1"/>
</dbReference>
<proteinExistence type="predicted"/>
<dbReference type="EMBL" id="AP018227">
    <property type="protein sequence ID" value="BAY83749.1"/>
    <property type="molecule type" value="Genomic_DNA"/>
</dbReference>